<dbReference type="InterPro" id="IPR011990">
    <property type="entry name" value="TPR-like_helical_dom_sf"/>
</dbReference>
<dbReference type="PATRIC" id="fig|943816.4.peg.4408"/>
<dbReference type="RefSeq" id="WP_069992856.1">
    <property type="nucleotide sequence ID" value="NZ_LJGV01000022.1"/>
</dbReference>
<gene>
    <name evidence="2" type="ORF">AN217_24215</name>
</gene>
<feature type="region of interest" description="Disordered" evidence="1">
    <location>
        <begin position="445"/>
        <end position="464"/>
    </location>
</feature>
<dbReference type="Gene3D" id="1.25.40.10">
    <property type="entry name" value="Tetratricopeptide repeat domain"/>
    <property type="match status" value="1"/>
</dbReference>
<dbReference type="AlphaFoldDB" id="A0A1E7K919"/>
<sequence>MRPADPVCVTASPSTGSRTRAPNRALRALLEESEWTQAAFARALARLGAEVGIHLRYDRTSVAHWLRGSRPDPRVQHLMAEALSRRLGRRITVADLGMLGARGCRPGTAARPRGDSGGGGGGGEDDISDPAEEGPRPTAGAAPAGHRKRLREPLGSGAPAADAEAPAGGREHPVDARLFGLGRPLRPVDQLTALTAPVIPPPRADTPPPAPYTLGLLTETVRGRRDGRPDGAPAEAGGDPAADDPATAPGAPTPAPLPGARNGCTARGSRPARTPEPGQVASVHEHARFFALQADRYGGGHIRTPLAACLSGLVRSLRHGEEGVHRRGIQAGAARLSFLLARVYVDEQRHGLAQRAFLTAAELAAEAADPEGVALARRALSSQAHQLGHPRESLLLARAALAAAPADTDPSARAFLYAGLAVADAACGQESRALEALERAERQLARSPVDLTTGPESPTGEPVGSYRSAALRYQSSQVRVALGDREGAIDDLRASLHDRPAGERRTRAVCQAELAELLLSRGRLEEACAAWSAFLEVSAQVRSGRVRAARSRIPELLRPWGRDPRAHALLVRVTPAADAARRG</sequence>
<feature type="compositionally biased region" description="Acidic residues" evidence="1">
    <location>
        <begin position="123"/>
        <end position="132"/>
    </location>
</feature>
<dbReference type="Proteomes" id="UP000175829">
    <property type="component" value="Unassembled WGS sequence"/>
</dbReference>
<feature type="region of interest" description="Disordered" evidence="1">
    <location>
        <begin position="219"/>
        <end position="281"/>
    </location>
</feature>
<evidence type="ECO:0000313" key="3">
    <source>
        <dbReference type="Proteomes" id="UP000175829"/>
    </source>
</evidence>
<protein>
    <recommendedName>
        <fullName evidence="4">Transcriptional regulator</fullName>
    </recommendedName>
</protein>
<organism evidence="2 3">
    <name type="scientific">Streptomyces qinglanensis</name>
    <dbReference type="NCBI Taxonomy" id="943816"/>
    <lineage>
        <taxon>Bacteria</taxon>
        <taxon>Bacillati</taxon>
        <taxon>Actinomycetota</taxon>
        <taxon>Actinomycetes</taxon>
        <taxon>Kitasatosporales</taxon>
        <taxon>Streptomycetaceae</taxon>
        <taxon>Streptomyces</taxon>
    </lineage>
</organism>
<name>A0A1E7K919_9ACTN</name>
<comment type="caution">
    <text evidence="2">The sequence shown here is derived from an EMBL/GenBank/DDBJ whole genome shotgun (WGS) entry which is preliminary data.</text>
</comment>
<evidence type="ECO:0008006" key="4">
    <source>
        <dbReference type="Google" id="ProtNLM"/>
    </source>
</evidence>
<feature type="region of interest" description="Disordered" evidence="1">
    <location>
        <begin position="101"/>
        <end position="175"/>
    </location>
</feature>
<evidence type="ECO:0000313" key="2">
    <source>
        <dbReference type="EMBL" id="OEV00394.1"/>
    </source>
</evidence>
<feature type="region of interest" description="Disordered" evidence="1">
    <location>
        <begin position="1"/>
        <end position="20"/>
    </location>
</feature>
<feature type="compositionally biased region" description="Low complexity" evidence="1">
    <location>
        <begin position="230"/>
        <end position="250"/>
    </location>
</feature>
<reference evidence="2 3" key="1">
    <citation type="journal article" date="2016" name="Front. Microbiol.">
        <title>Comparative Genomics Analysis of Streptomyces Species Reveals Their Adaptation to the Marine Environment and Their Diversity at the Genomic Level.</title>
        <authorList>
            <person name="Tian X."/>
            <person name="Zhang Z."/>
            <person name="Yang T."/>
            <person name="Chen M."/>
            <person name="Li J."/>
            <person name="Chen F."/>
            <person name="Yang J."/>
            <person name="Li W."/>
            <person name="Zhang B."/>
            <person name="Zhang Z."/>
            <person name="Wu J."/>
            <person name="Zhang C."/>
            <person name="Long L."/>
            <person name="Xiao J."/>
        </authorList>
    </citation>
    <scope>NUCLEOTIDE SEQUENCE [LARGE SCALE GENOMIC DNA]</scope>
    <source>
        <strain evidence="2 3">SCSIO M10379</strain>
    </source>
</reference>
<dbReference type="SUPFAM" id="SSF48452">
    <property type="entry name" value="TPR-like"/>
    <property type="match status" value="1"/>
</dbReference>
<accession>A0A1E7K919</accession>
<feature type="compositionally biased region" description="Low complexity" evidence="1">
    <location>
        <begin position="155"/>
        <end position="168"/>
    </location>
</feature>
<proteinExistence type="predicted"/>
<dbReference type="EMBL" id="LJGV01000022">
    <property type="protein sequence ID" value="OEV00394.1"/>
    <property type="molecule type" value="Genomic_DNA"/>
</dbReference>
<feature type="compositionally biased region" description="Polar residues" evidence="1">
    <location>
        <begin position="11"/>
        <end position="20"/>
    </location>
</feature>
<evidence type="ECO:0000256" key="1">
    <source>
        <dbReference type="SAM" id="MobiDB-lite"/>
    </source>
</evidence>